<accession>A0A8T0RGV6</accession>
<keyword evidence="2" id="KW-1185">Reference proteome</keyword>
<comment type="caution">
    <text evidence="1">The sequence shown here is derived from an EMBL/GenBank/DDBJ whole genome shotgun (WGS) entry which is preliminary data.</text>
</comment>
<dbReference type="AlphaFoldDB" id="A0A8T0RGV6"/>
<dbReference type="EMBL" id="CM029047">
    <property type="protein sequence ID" value="KAG2583959.1"/>
    <property type="molecule type" value="Genomic_DNA"/>
</dbReference>
<gene>
    <name evidence="1" type="ORF">PVAP13_6KG254406</name>
</gene>
<proteinExistence type="predicted"/>
<name>A0A8T0RGV6_PANVG</name>
<dbReference type="Proteomes" id="UP000823388">
    <property type="component" value="Chromosome 6K"/>
</dbReference>
<evidence type="ECO:0000313" key="2">
    <source>
        <dbReference type="Proteomes" id="UP000823388"/>
    </source>
</evidence>
<reference evidence="1" key="1">
    <citation type="submission" date="2020-05" db="EMBL/GenBank/DDBJ databases">
        <title>WGS assembly of Panicum virgatum.</title>
        <authorList>
            <person name="Lovell J.T."/>
            <person name="Jenkins J."/>
            <person name="Shu S."/>
            <person name="Juenger T.E."/>
            <person name="Schmutz J."/>
        </authorList>
    </citation>
    <scope>NUCLEOTIDE SEQUENCE</scope>
    <source>
        <strain evidence="1">AP13</strain>
    </source>
</reference>
<evidence type="ECO:0000313" key="1">
    <source>
        <dbReference type="EMBL" id="KAG2583959.1"/>
    </source>
</evidence>
<protein>
    <submittedName>
        <fullName evidence="1">Uncharacterized protein</fullName>
    </submittedName>
</protein>
<sequence>MGRIHFFFVLARVAFISPKFQKGQIRPSILSLRGRHHHPGHQAQGLSLSLSLSLAVVPLGSRPPLRYPPPVIPPRHYAAMAAAAGDPLTPSSGEPPLPPSVVLVFRSFADAGSCCRAATEMLLDFFSRFISSVRGGNVRSSWGSGGVGAAAAYHTVGPGLRWGFVGGADLGFCWGSIGGTGGIIPVWGVCVRLFPGEAAIGKCFGLLSSHCLYVEGSFI</sequence>
<organism evidence="1 2">
    <name type="scientific">Panicum virgatum</name>
    <name type="common">Blackwell switchgrass</name>
    <dbReference type="NCBI Taxonomy" id="38727"/>
    <lineage>
        <taxon>Eukaryota</taxon>
        <taxon>Viridiplantae</taxon>
        <taxon>Streptophyta</taxon>
        <taxon>Embryophyta</taxon>
        <taxon>Tracheophyta</taxon>
        <taxon>Spermatophyta</taxon>
        <taxon>Magnoliopsida</taxon>
        <taxon>Liliopsida</taxon>
        <taxon>Poales</taxon>
        <taxon>Poaceae</taxon>
        <taxon>PACMAD clade</taxon>
        <taxon>Panicoideae</taxon>
        <taxon>Panicodae</taxon>
        <taxon>Paniceae</taxon>
        <taxon>Panicinae</taxon>
        <taxon>Panicum</taxon>
        <taxon>Panicum sect. Hiantes</taxon>
    </lineage>
</organism>